<gene>
    <name evidence="1" type="ORF">BC938DRAFT_481058</name>
</gene>
<reference evidence="1 2" key="1">
    <citation type="journal article" date="2018" name="New Phytol.">
        <title>Phylogenomics of Endogonaceae and evolution of mycorrhizas within Mucoromycota.</title>
        <authorList>
            <person name="Chang Y."/>
            <person name="Desiro A."/>
            <person name="Na H."/>
            <person name="Sandor L."/>
            <person name="Lipzen A."/>
            <person name="Clum A."/>
            <person name="Barry K."/>
            <person name="Grigoriev I.V."/>
            <person name="Martin F.M."/>
            <person name="Stajich J.E."/>
            <person name="Smith M.E."/>
            <person name="Bonito G."/>
            <person name="Spatafora J.W."/>
        </authorList>
    </citation>
    <scope>NUCLEOTIDE SEQUENCE [LARGE SCALE GENOMIC DNA]</scope>
    <source>
        <strain evidence="1 2">AD002</strain>
    </source>
</reference>
<dbReference type="AlphaFoldDB" id="A0A433QX59"/>
<keyword evidence="2" id="KW-1185">Reference proteome</keyword>
<protein>
    <submittedName>
        <fullName evidence="1">Uncharacterized protein</fullName>
    </submittedName>
</protein>
<name>A0A433QX59_9FUNG</name>
<dbReference type="Proteomes" id="UP000274822">
    <property type="component" value="Unassembled WGS sequence"/>
</dbReference>
<accession>A0A433QX59</accession>
<proteinExistence type="predicted"/>
<evidence type="ECO:0000313" key="1">
    <source>
        <dbReference type="EMBL" id="RUS34348.1"/>
    </source>
</evidence>
<sequence length="69" mass="7744">MKQLGSRAKWLSARKFLAAALSSSASEIALFEFLFPASTLISSAREIIFLHLHTELWDHDVLLLRSTSL</sequence>
<evidence type="ECO:0000313" key="2">
    <source>
        <dbReference type="Proteomes" id="UP000274822"/>
    </source>
</evidence>
<comment type="caution">
    <text evidence="1">The sequence shown here is derived from an EMBL/GenBank/DDBJ whole genome shotgun (WGS) entry which is preliminary data.</text>
</comment>
<dbReference type="EMBL" id="RBNJ01000564">
    <property type="protein sequence ID" value="RUS34348.1"/>
    <property type="molecule type" value="Genomic_DNA"/>
</dbReference>
<organism evidence="1 2">
    <name type="scientific">Jimgerdemannia flammicorona</name>
    <dbReference type="NCBI Taxonomy" id="994334"/>
    <lineage>
        <taxon>Eukaryota</taxon>
        <taxon>Fungi</taxon>
        <taxon>Fungi incertae sedis</taxon>
        <taxon>Mucoromycota</taxon>
        <taxon>Mucoromycotina</taxon>
        <taxon>Endogonomycetes</taxon>
        <taxon>Endogonales</taxon>
        <taxon>Endogonaceae</taxon>
        <taxon>Jimgerdemannia</taxon>
    </lineage>
</organism>